<keyword evidence="3" id="KW-0238">DNA-binding</keyword>
<evidence type="ECO:0000256" key="4">
    <source>
        <dbReference type="ARBA" id="ARBA00023172"/>
    </source>
</evidence>
<keyword evidence="4" id="KW-0233">DNA recombination</keyword>
<keyword evidence="9" id="KW-1185">Reference proteome</keyword>
<evidence type="ECO:0000256" key="5">
    <source>
        <dbReference type="SAM" id="MobiDB-lite"/>
    </source>
</evidence>
<evidence type="ECO:0000256" key="1">
    <source>
        <dbReference type="ARBA" id="ARBA00009402"/>
    </source>
</evidence>
<evidence type="ECO:0000256" key="3">
    <source>
        <dbReference type="ARBA" id="ARBA00023125"/>
    </source>
</evidence>
<accession>A0ABS4W5L8</accession>
<evidence type="ECO:0000313" key="8">
    <source>
        <dbReference type="EMBL" id="MBP2371517.1"/>
    </source>
</evidence>
<sequence length="1019" mass="112974">MARVLELDELVEHFTLLPDEVALLRNKFGATRLGFALLLKFFVRAGRFPSGRSELGDQVVEFVAGQVGVPASELGFYDWSGRTIKAHRAEVRRVLGFRECSVDDAEKLTDWLTEQVASAERRPELVREALIGRCRDERVEPPAPARVGRIVAAALYRAEEGLFDRVASRLSAVETARVRRLAAVAELDDTDTDTDTDPGLDTAAELGTQPGAHEPDGGDTAGLVGSELLGLIRSEPGAVSLESMLTEIDKLTAIRQVGLPEGLFDDVAPKILAGWRAQAMMESPSHLRAHRPEKTVTLLAALLHTRHREVTDALVDLLIATVHRIGARAERKVTEELVNAFKRVTGKENILFSIADAALAHPDEAVREVVFPAVSGGEQTLRELVHEYKTKGPVYQRTVRTTLRASYTNHYRRGLIRLLDVLEFRSSNTHRPVLDALELIGRHAVSGNRSYYPTDETVPLHAGLGGDWEPLVWRADTRGRRRAVRMAYEIATFQVLRERLRCKDIWVAGAARWRNPDADLPADFDLHRVEHYRELRKPLDPTAFIDEVRDELTDELDGLDEALPGLGWLEVAERASGAIRLTPLDAVPEPTGLRRLKAEVARRWGAVPLVDMLKETVLRTGCLTSVTGRTGRTGISPEVLAERLVLAIYGYGTNTGLRAVAAGRHPHSEEDLRYVRRRYLNLDAAREIAVAIADATFRARREAIWGGGSTTVASDSTHVAALDQNLLTQWHSRYGGRGVLIYWHVERDSMAVHSQLISCTASEVAAMVEGAVRHGTTMQVEGNYVDSHGQSEIGFGVTRLLGFELLPRIKQINRVRLYRAGPGQTERHPRLAPAMTRPIRWDLVAQQYDQMIKYATAIRTGTASTEAILRRFTRAASHPTYQAMLELGRAQKTIFVARYLRSRELQREINAGLNVVESWNRANSVIAYGKGGGLATNRRDEQEMIVACLRILQAALVYVFSALDLASSALRPPCPSAPTRPGTCKACCLSSVERDHQRSRCRTWSIGVRGAGLKSVPRL</sequence>
<dbReference type="Pfam" id="PF13700">
    <property type="entry name" value="DUF4158"/>
    <property type="match status" value="1"/>
</dbReference>
<organism evidence="8 9">
    <name type="scientific">Pseudonocardia parietis</name>
    <dbReference type="NCBI Taxonomy" id="570936"/>
    <lineage>
        <taxon>Bacteria</taxon>
        <taxon>Bacillati</taxon>
        <taxon>Actinomycetota</taxon>
        <taxon>Actinomycetes</taxon>
        <taxon>Pseudonocardiales</taxon>
        <taxon>Pseudonocardiaceae</taxon>
        <taxon>Pseudonocardia</taxon>
    </lineage>
</organism>
<reference evidence="8 9" key="1">
    <citation type="submission" date="2021-03" db="EMBL/GenBank/DDBJ databases">
        <title>Sequencing the genomes of 1000 actinobacteria strains.</title>
        <authorList>
            <person name="Klenk H.-P."/>
        </authorList>
    </citation>
    <scope>NUCLEOTIDE SEQUENCE [LARGE SCALE GENOMIC DNA]</scope>
    <source>
        <strain evidence="8 9">DSM 45256</strain>
    </source>
</reference>
<feature type="domain" description="Tn3 transposase DDE" evidence="6">
    <location>
        <begin position="611"/>
        <end position="959"/>
    </location>
</feature>
<name>A0ABS4W5L8_9PSEU</name>
<dbReference type="InterPro" id="IPR047653">
    <property type="entry name" value="Tn3-like_transpos"/>
</dbReference>
<evidence type="ECO:0000313" key="9">
    <source>
        <dbReference type="Proteomes" id="UP001519295"/>
    </source>
</evidence>
<feature type="domain" description="DUF4158" evidence="7">
    <location>
        <begin position="8"/>
        <end position="154"/>
    </location>
</feature>
<dbReference type="RefSeq" id="WP_307862797.1">
    <property type="nucleotide sequence ID" value="NZ_JAGINU010000003.1"/>
</dbReference>
<feature type="region of interest" description="Disordered" evidence="5">
    <location>
        <begin position="188"/>
        <end position="220"/>
    </location>
</feature>
<dbReference type="InterPro" id="IPR002513">
    <property type="entry name" value="Tn3_Tnp_DDE_dom"/>
</dbReference>
<proteinExistence type="inferred from homology"/>
<keyword evidence="2" id="KW-0815">Transposition</keyword>
<evidence type="ECO:0000256" key="2">
    <source>
        <dbReference type="ARBA" id="ARBA00022578"/>
    </source>
</evidence>
<dbReference type="Pfam" id="PF01526">
    <property type="entry name" value="DDE_Tnp_Tn3"/>
    <property type="match status" value="1"/>
</dbReference>
<dbReference type="Proteomes" id="UP001519295">
    <property type="component" value="Unassembled WGS sequence"/>
</dbReference>
<comment type="caution">
    <text evidence="8">The sequence shown here is derived from an EMBL/GenBank/DDBJ whole genome shotgun (WGS) entry which is preliminary data.</text>
</comment>
<gene>
    <name evidence="8" type="ORF">JOF36_007290</name>
</gene>
<evidence type="ECO:0000259" key="7">
    <source>
        <dbReference type="Pfam" id="PF13700"/>
    </source>
</evidence>
<protein>
    <submittedName>
        <fullName evidence="8">TnpA family transposase</fullName>
    </submittedName>
</protein>
<evidence type="ECO:0000259" key="6">
    <source>
        <dbReference type="Pfam" id="PF01526"/>
    </source>
</evidence>
<dbReference type="NCBIfam" id="NF033527">
    <property type="entry name" value="transpos_Tn3"/>
    <property type="match status" value="1"/>
</dbReference>
<comment type="similarity">
    <text evidence="1">Belongs to the transposase 7 family.</text>
</comment>
<feature type="compositionally biased region" description="Acidic residues" evidence="5">
    <location>
        <begin position="188"/>
        <end position="198"/>
    </location>
</feature>
<dbReference type="InterPro" id="IPR025296">
    <property type="entry name" value="DUF4158"/>
</dbReference>
<dbReference type="EMBL" id="JAGINU010000003">
    <property type="protein sequence ID" value="MBP2371517.1"/>
    <property type="molecule type" value="Genomic_DNA"/>
</dbReference>